<reference evidence="3" key="1">
    <citation type="submission" date="2023-07" db="EMBL/GenBank/DDBJ databases">
        <title>Whole genome shotgun sequence of Streptomyces achromogenes subsp. rubradiris NBRC 14000.</title>
        <authorList>
            <person name="Komaki H."/>
            <person name="Tamura T."/>
        </authorList>
    </citation>
    <scope>NUCLEOTIDE SEQUENCE [LARGE SCALE GENOMIC DNA]</scope>
    <source>
        <strain evidence="3">NBRC 14000</strain>
    </source>
</reference>
<gene>
    <name evidence="2" type="ORF">Srubr_07160</name>
</gene>
<accession>A0ABQ3R4S9</accession>
<dbReference type="Proteomes" id="UP000646738">
    <property type="component" value="Unassembled WGS sequence"/>
</dbReference>
<name>A0ABQ3R4S9_STRRR</name>
<evidence type="ECO:0000313" key="3">
    <source>
        <dbReference type="Proteomes" id="UP000646738"/>
    </source>
</evidence>
<comment type="caution">
    <text evidence="2">The sequence shown here is derived from an EMBL/GenBank/DDBJ whole genome shotgun (WGS) entry which is preliminary data.</text>
</comment>
<sequence length="54" mass="5897">MTVPEENRPKTSTTDDVIESPADTGKEEQQPGASGRSMREAMEEAGITPDDFEK</sequence>
<proteinExistence type="predicted"/>
<protein>
    <submittedName>
        <fullName evidence="2">Uncharacterized protein</fullName>
    </submittedName>
</protein>
<evidence type="ECO:0000313" key="2">
    <source>
        <dbReference type="EMBL" id="GHI50870.1"/>
    </source>
</evidence>
<organism evidence="2 3">
    <name type="scientific">Streptomyces rubradiris</name>
    <name type="common">Streptomyces achromogenes subsp. rubradiris</name>
    <dbReference type="NCBI Taxonomy" id="285531"/>
    <lineage>
        <taxon>Bacteria</taxon>
        <taxon>Bacillati</taxon>
        <taxon>Actinomycetota</taxon>
        <taxon>Actinomycetes</taxon>
        <taxon>Kitasatosporales</taxon>
        <taxon>Streptomycetaceae</taxon>
        <taxon>Streptomyces</taxon>
    </lineage>
</organism>
<dbReference type="RefSeq" id="WP_189993531.1">
    <property type="nucleotide sequence ID" value="NZ_BNCB01000005.1"/>
</dbReference>
<evidence type="ECO:0000256" key="1">
    <source>
        <dbReference type="SAM" id="MobiDB-lite"/>
    </source>
</evidence>
<feature type="region of interest" description="Disordered" evidence="1">
    <location>
        <begin position="1"/>
        <end position="54"/>
    </location>
</feature>
<dbReference type="EMBL" id="BNEA01000001">
    <property type="protein sequence ID" value="GHI50870.1"/>
    <property type="molecule type" value="Genomic_DNA"/>
</dbReference>
<keyword evidence="3" id="KW-1185">Reference proteome</keyword>